<dbReference type="PANTHER" id="PTHR34390:SF2">
    <property type="entry name" value="SUCCINATE TRANSPORTER SUBUNIT YJJP-RELATED"/>
    <property type="match status" value="1"/>
</dbReference>
<feature type="transmembrane region" description="Helical" evidence="7">
    <location>
        <begin position="170"/>
        <end position="192"/>
    </location>
</feature>
<evidence type="ECO:0000313" key="9">
    <source>
        <dbReference type="EMBL" id="MFD0966770.1"/>
    </source>
</evidence>
<comment type="caution">
    <text evidence="9">The sequence shown here is derived from an EMBL/GenBank/DDBJ whole genome shotgun (WGS) entry which is preliminary data.</text>
</comment>
<protein>
    <submittedName>
        <fullName evidence="9">Threonine/serine exporter ThrE family protein</fullName>
    </submittedName>
</protein>
<evidence type="ECO:0000256" key="5">
    <source>
        <dbReference type="ARBA" id="ARBA00023136"/>
    </source>
</evidence>
<keyword evidence="5 7" id="KW-0472">Membrane</keyword>
<feature type="transmembrane region" description="Helical" evidence="7">
    <location>
        <begin position="118"/>
        <end position="136"/>
    </location>
</feature>
<gene>
    <name evidence="9" type="ORF">ACFQ02_07950</name>
</gene>
<evidence type="ECO:0000256" key="6">
    <source>
        <dbReference type="ARBA" id="ARBA00034125"/>
    </source>
</evidence>
<evidence type="ECO:0000256" key="1">
    <source>
        <dbReference type="ARBA" id="ARBA00004651"/>
    </source>
</evidence>
<keyword evidence="10" id="KW-1185">Reference proteome</keyword>
<dbReference type="PANTHER" id="PTHR34390">
    <property type="entry name" value="UPF0442 PROTEIN YJJB-RELATED"/>
    <property type="match status" value="1"/>
</dbReference>
<dbReference type="Pfam" id="PF06738">
    <property type="entry name" value="ThrE"/>
    <property type="match status" value="1"/>
</dbReference>
<dbReference type="InterPro" id="IPR010619">
    <property type="entry name" value="ThrE-like_N"/>
</dbReference>
<feature type="transmembrane region" description="Helical" evidence="7">
    <location>
        <begin position="198"/>
        <end position="220"/>
    </location>
</feature>
<dbReference type="RefSeq" id="WP_380821487.1">
    <property type="nucleotide sequence ID" value="NZ_JBHTJN010000012.1"/>
</dbReference>
<comment type="subcellular location">
    <subcellularLocation>
        <location evidence="1">Cell membrane</location>
        <topology evidence="1">Multi-pass membrane protein</topology>
    </subcellularLocation>
</comment>
<keyword evidence="3 7" id="KW-0812">Transmembrane</keyword>
<evidence type="ECO:0000256" key="3">
    <source>
        <dbReference type="ARBA" id="ARBA00022692"/>
    </source>
</evidence>
<organism evidence="9 10">
    <name type="scientific">Seminibacterium arietis</name>
    <dbReference type="NCBI Taxonomy" id="1173502"/>
    <lineage>
        <taxon>Bacteria</taxon>
        <taxon>Pseudomonadati</taxon>
        <taxon>Pseudomonadota</taxon>
        <taxon>Gammaproteobacteria</taxon>
        <taxon>Pasteurellales</taxon>
        <taxon>Pasteurellaceae</taxon>
        <taxon>Seminibacterium</taxon>
    </lineage>
</organism>
<comment type="similarity">
    <text evidence="6">Belongs to the ThrE exporter (TC 2.A.79) family.</text>
</comment>
<keyword evidence="2" id="KW-1003">Cell membrane</keyword>
<keyword evidence="4 7" id="KW-1133">Transmembrane helix</keyword>
<feature type="transmembrane region" description="Helical" evidence="7">
    <location>
        <begin position="232"/>
        <end position="253"/>
    </location>
</feature>
<accession>A0ABW3IB22</accession>
<dbReference type="Proteomes" id="UP001596996">
    <property type="component" value="Unassembled WGS sequence"/>
</dbReference>
<dbReference type="InterPro" id="IPR050539">
    <property type="entry name" value="ThrE_Dicarb/AminoAcid_Exp"/>
</dbReference>
<evidence type="ECO:0000259" key="8">
    <source>
        <dbReference type="Pfam" id="PF06738"/>
    </source>
</evidence>
<evidence type="ECO:0000256" key="2">
    <source>
        <dbReference type="ARBA" id="ARBA00022475"/>
    </source>
</evidence>
<feature type="transmembrane region" description="Helical" evidence="7">
    <location>
        <begin position="142"/>
        <end position="158"/>
    </location>
</feature>
<evidence type="ECO:0000256" key="7">
    <source>
        <dbReference type="SAM" id="Phobius"/>
    </source>
</evidence>
<reference evidence="10" key="1">
    <citation type="journal article" date="2019" name="Int. J. Syst. Evol. Microbiol.">
        <title>The Global Catalogue of Microorganisms (GCM) 10K type strain sequencing project: providing services to taxonomists for standard genome sequencing and annotation.</title>
        <authorList>
            <consortium name="The Broad Institute Genomics Platform"/>
            <consortium name="The Broad Institute Genome Sequencing Center for Infectious Disease"/>
            <person name="Wu L."/>
            <person name="Ma J."/>
        </authorList>
    </citation>
    <scope>NUCLEOTIDE SEQUENCE [LARGE SCALE GENOMIC DNA]</scope>
    <source>
        <strain evidence="10">CCUG 61707</strain>
    </source>
</reference>
<evidence type="ECO:0000256" key="4">
    <source>
        <dbReference type="ARBA" id="ARBA00022989"/>
    </source>
</evidence>
<feature type="domain" description="Threonine/serine exporter-like N-terminal" evidence="8">
    <location>
        <begin position="15"/>
        <end position="252"/>
    </location>
</feature>
<sequence length="260" mass="28438">MQVEKDNDRQREVTRLCVQVALMLLQYGAESAVIVQMAHRLGIALGMDSVECALTPNAVILTTLFNGHCITTARKNLDRGINMQVVTEVQRIVITAERKVYDVSQVRNRLNRITPLKYNRYFVVFMIGLSCASFAHLSGGDAMISLITFFASSIAMFVRQELSKRHYNPIIVFSITAFIASIIAGLGLKYNLGNDPHIALASSVLLLVPGFPLINALADILKGHVNMGLGRWTIATILTFGACLGIVAALSLLDITSWGS</sequence>
<name>A0ABW3IB22_9PAST</name>
<dbReference type="EMBL" id="JBHTJN010000012">
    <property type="protein sequence ID" value="MFD0966770.1"/>
    <property type="molecule type" value="Genomic_DNA"/>
</dbReference>
<evidence type="ECO:0000313" key="10">
    <source>
        <dbReference type="Proteomes" id="UP001596996"/>
    </source>
</evidence>
<proteinExistence type="inferred from homology"/>